<evidence type="ECO:0000256" key="2">
    <source>
        <dbReference type="ARBA" id="ARBA00022419"/>
    </source>
</evidence>
<dbReference type="PANTHER" id="PTHR30523">
    <property type="entry name" value="PHOSPHOENOLPYRUVATE CARBOXYLASE"/>
    <property type="match status" value="1"/>
</dbReference>
<dbReference type="PANTHER" id="PTHR30523:SF6">
    <property type="entry name" value="PHOSPHOENOLPYRUVATE CARBOXYLASE"/>
    <property type="match status" value="1"/>
</dbReference>
<dbReference type="GO" id="GO:0015977">
    <property type="term" value="P:carbon fixation"/>
    <property type="evidence" value="ECO:0007669"/>
    <property type="project" value="InterPro"/>
</dbReference>
<dbReference type="Pfam" id="PF00311">
    <property type="entry name" value="PEPcase"/>
    <property type="match status" value="1"/>
</dbReference>
<dbReference type="InterPro" id="IPR021135">
    <property type="entry name" value="PEP_COase"/>
</dbReference>
<organism evidence="3 4">
    <name type="scientific">Granulibacter bethesdensis</name>
    <dbReference type="NCBI Taxonomy" id="364410"/>
    <lineage>
        <taxon>Bacteria</taxon>
        <taxon>Pseudomonadati</taxon>
        <taxon>Pseudomonadota</taxon>
        <taxon>Alphaproteobacteria</taxon>
        <taxon>Acetobacterales</taxon>
        <taxon>Acetobacteraceae</taxon>
        <taxon>Granulibacter</taxon>
    </lineage>
</organism>
<dbReference type="GO" id="GO:0008964">
    <property type="term" value="F:phosphoenolpyruvate carboxylase activity"/>
    <property type="evidence" value="ECO:0007669"/>
    <property type="project" value="InterPro"/>
</dbReference>
<dbReference type="SUPFAM" id="SSF51621">
    <property type="entry name" value="Phosphoenolpyruvate/pyruvate domain"/>
    <property type="match status" value="1"/>
</dbReference>
<dbReference type="KEGG" id="gbc:GbCGDNIH3_1334"/>
<evidence type="ECO:0000313" key="4">
    <source>
        <dbReference type="Proteomes" id="UP000019438"/>
    </source>
</evidence>
<evidence type="ECO:0000313" key="3">
    <source>
        <dbReference type="EMBL" id="AHJ63144.1"/>
    </source>
</evidence>
<evidence type="ECO:0000256" key="1">
    <source>
        <dbReference type="ARBA" id="ARBA00003670"/>
    </source>
</evidence>
<protein>
    <recommendedName>
        <fullName evidence="2">Phosphoenolpyruvate carboxylase</fullName>
    </recommendedName>
</protein>
<dbReference type="GO" id="GO:0006099">
    <property type="term" value="P:tricarboxylic acid cycle"/>
    <property type="evidence" value="ECO:0007669"/>
    <property type="project" value="InterPro"/>
</dbReference>
<proteinExistence type="predicted"/>
<dbReference type="EMBL" id="CP003181">
    <property type="protein sequence ID" value="AHJ63144.1"/>
    <property type="molecule type" value="Genomic_DNA"/>
</dbReference>
<reference evidence="4" key="1">
    <citation type="submission" date="2012-06" db="EMBL/GenBank/DDBJ databases">
        <title>Genome analysis of multiple Granulibacter bethesdensis isolates demonstrates substantial genome diversity.</title>
        <authorList>
            <person name="Greenberg D.E."/>
            <person name="Porcella S.F."/>
            <person name="Zarember K."/>
            <person name="Zelazny A.M."/>
            <person name="Bruno D."/>
            <person name="Martens C."/>
            <person name="Barbian K.D."/>
            <person name="Jaske E."/>
            <person name="Holland S.M."/>
        </authorList>
    </citation>
    <scope>NUCLEOTIDE SEQUENCE [LARGE SCALE GENOMIC DNA]</scope>
    <source>
        <strain evidence="4">CGDNIH3</strain>
    </source>
</reference>
<comment type="function">
    <text evidence="1">Forms oxaloacetate, a four-carbon dicarboxylic acid source for the tricarboxylic acid cycle.</text>
</comment>
<sequence>MHKIPVMADMHDTQAPADLAAELLSVTERSVERSTEDPFGNPMLSVALAIARRIESGSLSHASLVALVKHLRDAAYLDRARRLANYVGGIEGADEALAHVARRVVRPDPNDSPISFRDFQPGVERTRFAAVFTAHPTFSMPAEVGHALAEAASGAEVSAFESHRPPSVTLEDEFDQAVAAIINGRDAIDQLNRNLLVAARDVWPDRWSDLTPRPVILTSWVGYDTDGRTDIGWWDTLRLRLRMKRLQLERVLAQLAPLAGTDALQRTVTQAIEAVSTQIESCPTTQDPDGVQAFAQALITRRQEAITDPAALLPQFDAVISTADEETRLALCVIRAGLVSHSMSLAHTHVRLNATQLHNVARQRLGITDPPEDQSRRRILLSKINEALDTVQPVNIDFGTLIAEQASAARLMMTVAQVVKHIDNAAPVRFLIAETESGYTLLTALWLARLLGIEDRIEISPLFETADALEQGARILQEALRSPHYRAYLQKTGRLALQFGYSDSGRYVGQLAASYLIERLRMKIAELLARYDVKGVEVILFDTHGESIGRGAHPGSLYDRLKYLSPTKSRKALRAAGVVVREESAFQGGDGYLLFGTPALATATIARIAEHAFPRMSGPKDPVYDEQDFASDYFTTIRTHMEELVEDPGYAALLGAFGPALIDKTGSRPAARQSDGAVGRPQISHPRELRAIPNNAILQQLGWCANSIHGIGAALIRHPETFDDLYQNSFRFRRAMNLAEHALRHSDLDVLRAVVATFDPTTWLDRAAHERETDQRKTKALMLVAKAVERLGLAAVTQAMFRRIQVDHLQLRAGWSDAPRMTMRERLLHALRLALIHRIWLLETEIPDFSPRHGVTRQALEALILRLEIPLALNLLSQVFPPAPDPAVERDYFEPSTERQGSSYAHEHATIFQPMSDMFDLVREIGTAISHEVGAFG</sequence>
<dbReference type="InterPro" id="IPR015813">
    <property type="entry name" value="Pyrv/PenolPyrv_kinase-like_dom"/>
</dbReference>
<gene>
    <name evidence="3" type="ORF">GbCGDNIH3_1334</name>
</gene>
<dbReference type="AlphaFoldDB" id="A0AAN0RE85"/>
<dbReference type="Proteomes" id="UP000019438">
    <property type="component" value="Chromosome"/>
</dbReference>
<dbReference type="GO" id="GO:0005829">
    <property type="term" value="C:cytosol"/>
    <property type="evidence" value="ECO:0007669"/>
    <property type="project" value="TreeGrafter"/>
</dbReference>
<name>A0AAN0RE85_9PROT</name>
<accession>A0AAN0RE85</accession>
<keyword evidence="3" id="KW-0456">Lyase</keyword>